<evidence type="ECO:0000313" key="2">
    <source>
        <dbReference type="EMBL" id="OGG95301.1"/>
    </source>
</evidence>
<organism evidence="2 3">
    <name type="scientific">Candidatus Lambdaproteobacteria bacterium RIFOXYD2_FULL_50_16</name>
    <dbReference type="NCBI Taxonomy" id="1817772"/>
    <lineage>
        <taxon>Bacteria</taxon>
        <taxon>Pseudomonadati</taxon>
        <taxon>Pseudomonadota</taxon>
        <taxon>Candidatus Lambdaproteobacteria</taxon>
    </lineage>
</organism>
<dbReference type="InterPro" id="IPR011856">
    <property type="entry name" value="tRNA_endonuc-like_dom_sf"/>
</dbReference>
<dbReference type="PANTHER" id="PTHR34039:SF1">
    <property type="entry name" value="UPF0102 PROTEIN YRAN"/>
    <property type="match status" value="1"/>
</dbReference>
<dbReference type="InterPro" id="IPR003509">
    <property type="entry name" value="UPF0102_YraN-like"/>
</dbReference>
<dbReference type="InterPro" id="IPR011335">
    <property type="entry name" value="Restrct_endonuc-II-like"/>
</dbReference>
<dbReference type="Pfam" id="PF02021">
    <property type="entry name" value="UPF0102"/>
    <property type="match status" value="1"/>
</dbReference>
<gene>
    <name evidence="2" type="ORF">A2527_08645</name>
</gene>
<dbReference type="Proteomes" id="UP000178449">
    <property type="component" value="Unassembled WGS sequence"/>
</dbReference>
<dbReference type="SUPFAM" id="SSF52980">
    <property type="entry name" value="Restriction endonuclease-like"/>
    <property type="match status" value="1"/>
</dbReference>
<accession>A0A1F6GAZ3</accession>
<dbReference type="EMBL" id="MFNE01000026">
    <property type="protein sequence ID" value="OGG95301.1"/>
    <property type="molecule type" value="Genomic_DNA"/>
</dbReference>
<evidence type="ECO:0000256" key="1">
    <source>
        <dbReference type="ARBA" id="ARBA00006738"/>
    </source>
</evidence>
<name>A0A1F6GAZ3_9PROT</name>
<evidence type="ECO:0000313" key="3">
    <source>
        <dbReference type="Proteomes" id="UP000178449"/>
    </source>
</evidence>
<dbReference type="Gene3D" id="3.40.1350.10">
    <property type="match status" value="1"/>
</dbReference>
<dbReference type="STRING" id="1817772.A2527_08645"/>
<dbReference type="PANTHER" id="PTHR34039">
    <property type="entry name" value="UPF0102 PROTEIN YRAN"/>
    <property type="match status" value="1"/>
</dbReference>
<dbReference type="AlphaFoldDB" id="A0A1F6GAZ3"/>
<comment type="caution">
    <text evidence="2">The sequence shown here is derived from an EMBL/GenBank/DDBJ whole genome shotgun (WGS) entry which is preliminary data.</text>
</comment>
<comment type="similarity">
    <text evidence="1">Belongs to the UPF0102 family.</text>
</comment>
<dbReference type="GO" id="GO:0003676">
    <property type="term" value="F:nucleic acid binding"/>
    <property type="evidence" value="ECO:0007669"/>
    <property type="project" value="InterPro"/>
</dbReference>
<sequence>MAKQYLKKQGYKIVESNFRVKAGELDLVVQKGEFLVFVEVKTRQSQSPLIQMTRAKCERIRKLGQMYLEQKLISDLQPRFDVIAITFDQGQAKLEHLENAF</sequence>
<dbReference type="NCBIfam" id="NF009150">
    <property type="entry name" value="PRK12497.1-3"/>
    <property type="match status" value="1"/>
</dbReference>
<reference evidence="2 3" key="1">
    <citation type="journal article" date="2016" name="Nat. Commun.">
        <title>Thousands of microbial genomes shed light on interconnected biogeochemical processes in an aquifer system.</title>
        <authorList>
            <person name="Anantharaman K."/>
            <person name="Brown C.T."/>
            <person name="Hug L.A."/>
            <person name="Sharon I."/>
            <person name="Castelle C.J."/>
            <person name="Probst A.J."/>
            <person name="Thomas B.C."/>
            <person name="Singh A."/>
            <person name="Wilkins M.J."/>
            <person name="Karaoz U."/>
            <person name="Brodie E.L."/>
            <person name="Williams K.H."/>
            <person name="Hubbard S.S."/>
            <person name="Banfield J.F."/>
        </authorList>
    </citation>
    <scope>NUCLEOTIDE SEQUENCE [LARGE SCALE GENOMIC DNA]</scope>
</reference>
<proteinExistence type="inferred from homology"/>
<protein>
    <submittedName>
        <fullName evidence="2">Uncharacterized protein</fullName>
    </submittedName>
</protein>